<dbReference type="InterPro" id="IPR036895">
    <property type="entry name" value="Uracil-DNA_glycosylase-like_sf"/>
</dbReference>
<keyword evidence="6" id="KW-0479">Metal-binding</keyword>
<reference evidence="14 15" key="1">
    <citation type="submission" date="2016-06" db="EMBL/GenBank/DDBJ databases">
        <title>Complete genome sequences of Bordetella bronchialis and Bordetella flabilis.</title>
        <authorList>
            <person name="LiPuma J.J."/>
            <person name="Spilker T."/>
        </authorList>
    </citation>
    <scope>NUCLEOTIDE SEQUENCE [LARGE SCALE GENOMIC DNA]</scope>
    <source>
        <strain evidence="14 15">AU10664</strain>
    </source>
</reference>
<feature type="region of interest" description="Disordered" evidence="12">
    <location>
        <begin position="174"/>
        <end position="193"/>
    </location>
</feature>
<evidence type="ECO:0000256" key="2">
    <source>
        <dbReference type="ARBA" id="ARBA00006521"/>
    </source>
</evidence>
<dbReference type="PANTHER" id="PTHR33693:SF1">
    <property type="entry name" value="TYPE-4 URACIL-DNA GLYCOSYLASE"/>
    <property type="match status" value="1"/>
</dbReference>
<dbReference type="InterPro" id="IPR051536">
    <property type="entry name" value="UDG_Type-4/5"/>
</dbReference>
<evidence type="ECO:0000313" key="14">
    <source>
        <dbReference type="EMBL" id="ANN77011.1"/>
    </source>
</evidence>
<keyword evidence="10" id="KW-0411">Iron-sulfur</keyword>
<dbReference type="AlphaFoldDB" id="A0A193GC21"/>
<evidence type="ECO:0000256" key="11">
    <source>
        <dbReference type="ARBA" id="ARBA00023204"/>
    </source>
</evidence>
<dbReference type="InterPro" id="IPR005122">
    <property type="entry name" value="Uracil-DNA_glycosylase-like"/>
</dbReference>
<dbReference type="NCBIfam" id="TIGR00758">
    <property type="entry name" value="UDG_fam4"/>
    <property type="match status" value="1"/>
</dbReference>
<dbReference type="GO" id="GO:0046872">
    <property type="term" value="F:metal ion binding"/>
    <property type="evidence" value="ECO:0007669"/>
    <property type="project" value="UniProtKB-KW"/>
</dbReference>
<dbReference type="KEGG" id="bfz:BAU07_07695"/>
<dbReference type="GO" id="GO:0006281">
    <property type="term" value="P:DNA repair"/>
    <property type="evidence" value="ECO:0007669"/>
    <property type="project" value="UniProtKB-KW"/>
</dbReference>
<feature type="domain" description="Uracil-DNA glycosylase-like" evidence="13">
    <location>
        <begin position="225"/>
        <end position="376"/>
    </location>
</feature>
<feature type="region of interest" description="Disordered" evidence="12">
    <location>
        <begin position="37"/>
        <end position="57"/>
    </location>
</feature>
<dbReference type="SMART" id="SM00987">
    <property type="entry name" value="UreE_C"/>
    <property type="match status" value="1"/>
</dbReference>
<evidence type="ECO:0000256" key="6">
    <source>
        <dbReference type="ARBA" id="ARBA00022723"/>
    </source>
</evidence>
<keyword evidence="15" id="KW-1185">Reference proteome</keyword>
<evidence type="ECO:0000256" key="10">
    <source>
        <dbReference type="ARBA" id="ARBA00023014"/>
    </source>
</evidence>
<keyword evidence="7" id="KW-0227">DNA damage</keyword>
<evidence type="ECO:0000259" key="13">
    <source>
        <dbReference type="SMART" id="SM00986"/>
    </source>
</evidence>
<evidence type="ECO:0000256" key="9">
    <source>
        <dbReference type="ARBA" id="ARBA00023004"/>
    </source>
</evidence>
<dbReference type="GO" id="GO:0004844">
    <property type="term" value="F:uracil DNA N-glycosylase activity"/>
    <property type="evidence" value="ECO:0007669"/>
    <property type="project" value="UniProtKB-EC"/>
</dbReference>
<sequence>MSETPAGPRIAPVLNPLQRAWLRELGMEKVWLREEASAAPARARAVAPPSAPRSVGDIAAGSVDANLEGQVAAGVAATTSELASPRLAGTSADAADTRADGARQADSPNGVAPTARSVVGPEDGLEGRLGHGPEHGPAGDSQSAPQLAPAPGTTTVGAPEAPVSPAAAILGRAARPVSPAARAEAPAQPPPTEQELATLDLDGLRERVVACTACALCRNRRQAVFGMGAQTARWLVVGEAPGEQEDRQGLPFVGRSGQLLDAMLAAVGMSRERDVFIANVIKCRPPGNRNPKPEEIAACGPYLMRQIELLNPERILVLGRFAAQTLLGTDAPIGSLRGRVHMFKARDREIPVVVSYHPAYLLRSPGEKARTWQDLRLAMSL</sequence>
<evidence type="ECO:0000256" key="4">
    <source>
        <dbReference type="ARBA" id="ARBA00019403"/>
    </source>
</evidence>
<dbReference type="EC" id="3.2.2.27" evidence="3"/>
<dbReference type="STRING" id="463014.BAU07_07695"/>
<feature type="region of interest" description="Disordered" evidence="12">
    <location>
        <begin position="87"/>
        <end position="160"/>
    </location>
</feature>
<evidence type="ECO:0000256" key="7">
    <source>
        <dbReference type="ARBA" id="ARBA00022763"/>
    </source>
</evidence>
<dbReference type="CDD" id="cd10030">
    <property type="entry name" value="UDG-F4_TTUDGA_SPO1dp_like"/>
    <property type="match status" value="1"/>
</dbReference>
<dbReference type="Pfam" id="PF03167">
    <property type="entry name" value="UDG"/>
    <property type="match status" value="1"/>
</dbReference>
<name>A0A193GC21_9BORD</name>
<keyword evidence="9" id="KW-0408">Iron</keyword>
<dbReference type="OrthoDB" id="5290748at2"/>
<keyword evidence="11" id="KW-0234">DNA repair</keyword>
<dbReference type="SMART" id="SM00986">
    <property type="entry name" value="UDG"/>
    <property type="match status" value="1"/>
</dbReference>
<dbReference type="Gene3D" id="3.40.470.10">
    <property type="entry name" value="Uracil-DNA glycosylase-like domain"/>
    <property type="match status" value="1"/>
</dbReference>
<dbReference type="Proteomes" id="UP000091926">
    <property type="component" value="Chromosome"/>
</dbReference>
<evidence type="ECO:0000313" key="15">
    <source>
        <dbReference type="Proteomes" id="UP000091926"/>
    </source>
</evidence>
<evidence type="ECO:0000256" key="3">
    <source>
        <dbReference type="ARBA" id="ARBA00012030"/>
    </source>
</evidence>
<dbReference type="SUPFAM" id="SSF52141">
    <property type="entry name" value="Uracil-DNA glycosylase-like"/>
    <property type="match status" value="1"/>
</dbReference>
<feature type="compositionally biased region" description="Low complexity" evidence="12">
    <location>
        <begin position="174"/>
        <end position="186"/>
    </location>
</feature>
<dbReference type="GO" id="GO:0051539">
    <property type="term" value="F:4 iron, 4 sulfur cluster binding"/>
    <property type="evidence" value="ECO:0007669"/>
    <property type="project" value="UniProtKB-KW"/>
</dbReference>
<gene>
    <name evidence="14" type="ORF">BAU07_07695</name>
</gene>
<evidence type="ECO:0000256" key="12">
    <source>
        <dbReference type="SAM" id="MobiDB-lite"/>
    </source>
</evidence>
<dbReference type="PANTHER" id="PTHR33693">
    <property type="entry name" value="TYPE-5 URACIL-DNA GLYCOSYLASE"/>
    <property type="match status" value="1"/>
</dbReference>
<keyword evidence="5" id="KW-0004">4Fe-4S</keyword>
<comment type="catalytic activity">
    <reaction evidence="1">
        <text>Hydrolyzes single-stranded DNA or mismatched double-stranded DNA and polynucleotides, releasing free uracil.</text>
        <dbReference type="EC" id="3.2.2.27"/>
    </reaction>
</comment>
<organism evidence="14 15">
    <name type="scientific">Bordetella flabilis</name>
    <dbReference type="NCBI Taxonomy" id="463014"/>
    <lineage>
        <taxon>Bacteria</taxon>
        <taxon>Pseudomonadati</taxon>
        <taxon>Pseudomonadota</taxon>
        <taxon>Betaproteobacteria</taxon>
        <taxon>Burkholderiales</taxon>
        <taxon>Alcaligenaceae</taxon>
        <taxon>Bordetella</taxon>
    </lineage>
</organism>
<comment type="similarity">
    <text evidence="2">Belongs to the uracil-DNA glycosylase (UDG) superfamily. Type 4 (UDGa) family.</text>
</comment>
<feature type="compositionally biased region" description="Basic and acidic residues" evidence="12">
    <location>
        <begin position="125"/>
        <end position="134"/>
    </location>
</feature>
<keyword evidence="8" id="KW-0378">Hydrolase</keyword>
<accession>A0A193GC21</accession>
<evidence type="ECO:0000256" key="8">
    <source>
        <dbReference type="ARBA" id="ARBA00022801"/>
    </source>
</evidence>
<evidence type="ECO:0000256" key="1">
    <source>
        <dbReference type="ARBA" id="ARBA00001400"/>
    </source>
</evidence>
<protein>
    <recommendedName>
        <fullName evidence="4">Type-4 uracil-DNA glycosylase</fullName>
        <ecNumber evidence="3">3.2.2.27</ecNumber>
    </recommendedName>
</protein>
<proteinExistence type="inferred from homology"/>
<dbReference type="InterPro" id="IPR005273">
    <property type="entry name" value="Ura-DNA_glyco_family4"/>
</dbReference>
<dbReference type="EMBL" id="CP016172">
    <property type="protein sequence ID" value="ANN77011.1"/>
    <property type="molecule type" value="Genomic_DNA"/>
</dbReference>
<evidence type="ECO:0000256" key="5">
    <source>
        <dbReference type="ARBA" id="ARBA00022485"/>
    </source>
</evidence>
<feature type="compositionally biased region" description="Low complexity" evidence="12">
    <location>
        <begin position="37"/>
        <end position="55"/>
    </location>
</feature>